<name>A0A9N8PA90_9PEZI</name>
<reference evidence="2" key="1">
    <citation type="submission" date="2020-06" db="EMBL/GenBank/DDBJ databases">
        <authorList>
            <person name="Onetto C."/>
        </authorList>
    </citation>
    <scope>NUCLEOTIDE SEQUENCE</scope>
</reference>
<dbReference type="PANTHER" id="PTHR42905:SF2">
    <property type="entry name" value="PHOSPHOENOLPYRUVATE CARBOXYLASE FAMILY PROTEIN"/>
    <property type="match status" value="1"/>
</dbReference>
<dbReference type="SUPFAM" id="SSF51621">
    <property type="entry name" value="Phosphoenolpyruvate/pyruvate domain"/>
    <property type="match status" value="1"/>
</dbReference>
<accession>A0A9N8PA90</accession>
<dbReference type="InterPro" id="IPR039556">
    <property type="entry name" value="ICL/PEPM"/>
</dbReference>
<dbReference type="CDD" id="cd00377">
    <property type="entry name" value="ICL_PEPM"/>
    <property type="match status" value="1"/>
</dbReference>
<evidence type="ECO:0000256" key="1">
    <source>
        <dbReference type="ARBA" id="ARBA00001050"/>
    </source>
</evidence>
<dbReference type="PANTHER" id="PTHR42905">
    <property type="entry name" value="PHOSPHOENOLPYRUVATE CARBOXYLASE"/>
    <property type="match status" value="1"/>
</dbReference>
<keyword evidence="3" id="KW-1185">Reference proteome</keyword>
<dbReference type="EMBL" id="CAIJEN010000006">
    <property type="protein sequence ID" value="CAD0087665.1"/>
    <property type="molecule type" value="Genomic_DNA"/>
</dbReference>
<organism evidence="2 3">
    <name type="scientific">Aureobasidium vineae</name>
    <dbReference type="NCBI Taxonomy" id="2773715"/>
    <lineage>
        <taxon>Eukaryota</taxon>
        <taxon>Fungi</taxon>
        <taxon>Dikarya</taxon>
        <taxon>Ascomycota</taxon>
        <taxon>Pezizomycotina</taxon>
        <taxon>Dothideomycetes</taxon>
        <taxon>Dothideomycetidae</taxon>
        <taxon>Dothideales</taxon>
        <taxon>Saccotheciaceae</taxon>
        <taxon>Aureobasidium</taxon>
    </lineage>
</organism>
<gene>
    <name evidence="2" type="ORF">AWRI4619_LOCUS4783</name>
</gene>
<comment type="caution">
    <text evidence="2">The sequence shown here is derived from an EMBL/GenBank/DDBJ whole genome shotgun (WGS) entry which is preliminary data.</text>
</comment>
<dbReference type="AlphaFoldDB" id="A0A9N8PA90"/>
<comment type="catalytic activity">
    <reaction evidence="1">
        <text>(2S,3R)-3-hydroxybutane-1,2,3-tricarboxylate = pyruvate + succinate</text>
        <dbReference type="Rhea" id="RHEA:16809"/>
        <dbReference type="ChEBI" id="CHEBI:15361"/>
        <dbReference type="ChEBI" id="CHEBI:30031"/>
        <dbReference type="ChEBI" id="CHEBI:57429"/>
        <dbReference type="EC" id="4.1.3.30"/>
    </reaction>
</comment>
<dbReference type="GO" id="GO:0046421">
    <property type="term" value="F:methylisocitrate lyase activity"/>
    <property type="evidence" value="ECO:0007669"/>
    <property type="project" value="UniProtKB-EC"/>
</dbReference>
<dbReference type="Gene3D" id="3.20.20.60">
    <property type="entry name" value="Phosphoenolpyruvate-binding domains"/>
    <property type="match status" value="1"/>
</dbReference>
<sequence>MAMTGAKRLRELMSKEDHIVVAPGVYDGLSGRIALAAGAECLYMVSIAHPTSPFPVLFFTTSRSQTLADLGIATLNDMLSNASTITSLSPSTPVIADADTGYGGPIMVSRTVRQYALAGVAALHIEDQVQEKRCGHLVGKQCVSREVYFARLRAAVKTRDEMGSEMMIIARTDARADLGFEEAVERLKGAVECGVDALFLEALQSTEECEKAVKIFAPTPVLLNMVPGGKTPQMGVKQAKEIGFKLYINPTLGLEAVVRPLQKAYKMLVEQGTDECEPIGPKALFEICGLNEAMAFDESVGGAAFGSK</sequence>
<evidence type="ECO:0000313" key="3">
    <source>
        <dbReference type="Proteomes" id="UP000716446"/>
    </source>
</evidence>
<dbReference type="PROSITE" id="PS00161">
    <property type="entry name" value="ISOCITRATE_LYASE"/>
    <property type="match status" value="1"/>
</dbReference>
<dbReference type="InterPro" id="IPR018523">
    <property type="entry name" value="Isocitrate_lyase_ph_CS"/>
</dbReference>
<protein>
    <recommendedName>
        <fullName evidence="4">Phosphoenolpyruvate/pyruvate domain-containing protein</fullName>
    </recommendedName>
</protein>
<proteinExistence type="predicted"/>
<evidence type="ECO:0000313" key="2">
    <source>
        <dbReference type="EMBL" id="CAD0087665.1"/>
    </source>
</evidence>
<evidence type="ECO:0008006" key="4">
    <source>
        <dbReference type="Google" id="ProtNLM"/>
    </source>
</evidence>
<dbReference type="InterPro" id="IPR015813">
    <property type="entry name" value="Pyrv/PenolPyrv_kinase-like_dom"/>
</dbReference>
<dbReference type="Pfam" id="PF13714">
    <property type="entry name" value="PEP_mutase"/>
    <property type="match status" value="1"/>
</dbReference>
<dbReference type="Proteomes" id="UP000716446">
    <property type="component" value="Unassembled WGS sequence"/>
</dbReference>
<dbReference type="InterPro" id="IPR040442">
    <property type="entry name" value="Pyrv_kinase-like_dom_sf"/>
</dbReference>